<gene>
    <name evidence="2" type="ORF">M9R32_12040</name>
</gene>
<feature type="transmembrane region" description="Helical" evidence="1">
    <location>
        <begin position="123"/>
        <end position="141"/>
    </location>
</feature>
<name>A0A9X3RDU3_9BACL</name>
<accession>A0A9X3RDU3</accession>
<feature type="transmembrane region" description="Helical" evidence="1">
    <location>
        <begin position="61"/>
        <end position="81"/>
    </location>
</feature>
<evidence type="ECO:0000256" key="1">
    <source>
        <dbReference type="SAM" id="Phobius"/>
    </source>
</evidence>
<comment type="caution">
    <text evidence="2">The sequence shown here is derived from an EMBL/GenBank/DDBJ whole genome shotgun (WGS) entry which is preliminary data.</text>
</comment>
<evidence type="ECO:0000313" key="2">
    <source>
        <dbReference type="EMBL" id="MCZ8537916.1"/>
    </source>
</evidence>
<reference evidence="2" key="1">
    <citation type="submission" date="2022-05" db="EMBL/GenBank/DDBJ databases">
        <authorList>
            <person name="Colautti A."/>
            <person name="Iacumin L."/>
        </authorList>
    </citation>
    <scope>NUCLEOTIDE SEQUENCE</scope>
    <source>
        <strain evidence="2">SK 55</strain>
    </source>
</reference>
<feature type="transmembrane region" description="Helical" evidence="1">
    <location>
        <begin position="35"/>
        <end position="55"/>
    </location>
</feature>
<sequence length="181" mass="20279">MNGIAWAIVICEILFWVFIVSGLVARYIGKKETLGLVLFAMTPLVDLALLALTGYDMYRGSTATMAHGIAAIYIGVSIAYGKSMIRWADDQFCFYILKTKKKPAKKTGMAFAKHDFVNWLRHLLAFIIGAGLLFLLTNLIGNAERTEAFGQLIRVWSLVVGLDLLITLSYFIWPRPNRRTA</sequence>
<feature type="transmembrane region" description="Helical" evidence="1">
    <location>
        <begin position="153"/>
        <end position="173"/>
    </location>
</feature>
<keyword evidence="1" id="KW-1133">Transmembrane helix</keyword>
<organism evidence="2 3">
    <name type="scientific">Paenisporosarcina quisquiliarum</name>
    <dbReference type="NCBI Taxonomy" id="365346"/>
    <lineage>
        <taxon>Bacteria</taxon>
        <taxon>Bacillati</taxon>
        <taxon>Bacillota</taxon>
        <taxon>Bacilli</taxon>
        <taxon>Bacillales</taxon>
        <taxon>Caryophanaceae</taxon>
        <taxon>Paenisporosarcina</taxon>
    </lineage>
</organism>
<dbReference type="RefSeq" id="WP_269926984.1">
    <property type="nucleotide sequence ID" value="NZ_JAMKBJ010000010.1"/>
</dbReference>
<dbReference type="Proteomes" id="UP001152173">
    <property type="component" value="Unassembled WGS sequence"/>
</dbReference>
<keyword evidence="1" id="KW-0812">Transmembrane</keyword>
<proteinExistence type="predicted"/>
<dbReference type="AlphaFoldDB" id="A0A9X3RDU3"/>
<dbReference type="EMBL" id="JAMKBJ010000010">
    <property type="protein sequence ID" value="MCZ8537916.1"/>
    <property type="molecule type" value="Genomic_DNA"/>
</dbReference>
<evidence type="ECO:0000313" key="3">
    <source>
        <dbReference type="Proteomes" id="UP001152173"/>
    </source>
</evidence>
<keyword evidence="1" id="KW-0472">Membrane</keyword>
<protein>
    <recommendedName>
        <fullName evidence="4">Intracellular septation protein A</fullName>
    </recommendedName>
</protein>
<evidence type="ECO:0008006" key="4">
    <source>
        <dbReference type="Google" id="ProtNLM"/>
    </source>
</evidence>
<feature type="transmembrane region" description="Helical" evidence="1">
    <location>
        <begin position="6"/>
        <end position="28"/>
    </location>
</feature>
<keyword evidence="3" id="KW-1185">Reference proteome</keyword>